<dbReference type="AlphaFoldDB" id="A0A242A7Q7"/>
<sequence length="135" mass="15285">MKIHLRITVASSHLLIGLTSITGALLALYQAPENFGSLQIIIGDIYFSDTVFDHFSQLFLLGIFSFYTMISSFYRFRLWQLMTAVTACSTLMLFGKIIDCFSVDYGVIIFILCMFQLLVSVLFILQKLKSRAETG</sequence>
<evidence type="ECO:0000313" key="3">
    <source>
        <dbReference type="Proteomes" id="UP000195043"/>
    </source>
</evidence>
<evidence type="ECO:0000313" key="2">
    <source>
        <dbReference type="EMBL" id="OTN76920.1"/>
    </source>
</evidence>
<feature type="transmembrane region" description="Helical" evidence="1">
    <location>
        <begin position="55"/>
        <end position="74"/>
    </location>
</feature>
<gene>
    <name evidence="2" type="ORF">A5886_001999</name>
</gene>
<organism evidence="2 3">
    <name type="scientific">Candidatus Enterococcus testudinis</name>
    <dbReference type="NCBI Taxonomy" id="1834191"/>
    <lineage>
        <taxon>Bacteria</taxon>
        <taxon>Bacillati</taxon>
        <taxon>Bacillota</taxon>
        <taxon>Bacilli</taxon>
        <taxon>Lactobacillales</taxon>
        <taxon>Enterococcaceae</taxon>
        <taxon>Enterococcus</taxon>
    </lineage>
</organism>
<keyword evidence="1" id="KW-1133">Transmembrane helix</keyword>
<feature type="transmembrane region" description="Helical" evidence="1">
    <location>
        <begin position="81"/>
        <end position="99"/>
    </location>
</feature>
<keyword evidence="1" id="KW-0812">Transmembrane</keyword>
<evidence type="ECO:0000256" key="1">
    <source>
        <dbReference type="SAM" id="Phobius"/>
    </source>
</evidence>
<dbReference type="Proteomes" id="UP000195043">
    <property type="component" value="Unassembled WGS sequence"/>
</dbReference>
<keyword evidence="1" id="KW-0472">Membrane</keyword>
<dbReference type="OrthoDB" id="2184886at2"/>
<comment type="caution">
    <text evidence="2">The sequence shown here is derived from an EMBL/GenBank/DDBJ whole genome shotgun (WGS) entry which is preliminary data.</text>
</comment>
<feature type="transmembrane region" description="Helical" evidence="1">
    <location>
        <begin position="7"/>
        <end position="29"/>
    </location>
</feature>
<protein>
    <submittedName>
        <fullName evidence="2">Uncharacterized protein</fullName>
    </submittedName>
</protein>
<dbReference type="RefSeq" id="WP_086274991.1">
    <property type="nucleotide sequence ID" value="NZ_NGKU01000001.1"/>
</dbReference>
<accession>A0A242A7Q7</accession>
<keyword evidence="3" id="KW-1185">Reference proteome</keyword>
<dbReference type="EMBL" id="NGKU01000001">
    <property type="protein sequence ID" value="OTN76920.1"/>
    <property type="molecule type" value="Genomic_DNA"/>
</dbReference>
<feature type="transmembrane region" description="Helical" evidence="1">
    <location>
        <begin position="105"/>
        <end position="125"/>
    </location>
</feature>
<dbReference type="STRING" id="1834191.A5886_001999"/>
<name>A0A242A7Q7_9ENTE</name>
<reference evidence="2 3" key="1">
    <citation type="submission" date="2017-05" db="EMBL/GenBank/DDBJ databases">
        <title>The Genome Sequence of Enterococcus sp. 8G7_MSG3316.</title>
        <authorList>
            <consortium name="The Broad Institute Genomics Platform"/>
            <consortium name="The Broad Institute Genomic Center for Infectious Diseases"/>
            <person name="Earl A."/>
            <person name="Manson A."/>
            <person name="Schwartman J."/>
            <person name="Gilmore M."/>
            <person name="Abouelleil A."/>
            <person name="Cao P."/>
            <person name="Chapman S."/>
            <person name="Cusick C."/>
            <person name="Shea T."/>
            <person name="Young S."/>
            <person name="Neafsey D."/>
            <person name="Nusbaum C."/>
            <person name="Birren B."/>
        </authorList>
    </citation>
    <scope>NUCLEOTIDE SEQUENCE [LARGE SCALE GENOMIC DNA]</scope>
    <source>
        <strain evidence="2 3">8G7_MSG3316</strain>
    </source>
</reference>
<proteinExistence type="predicted"/>